<dbReference type="InterPro" id="IPR006912">
    <property type="entry name" value="Harbinger_derived_prot"/>
</dbReference>
<feature type="region of interest" description="Disordered" evidence="1">
    <location>
        <begin position="79"/>
        <end position="118"/>
    </location>
</feature>
<reference evidence="2 3" key="1">
    <citation type="journal article" date="2024" name="Plant J.">
        <title>Genome sequences and population genomics reveal climatic adaptation and genomic divergence between two closely related sweetgum species.</title>
        <authorList>
            <person name="Xu W.Q."/>
            <person name="Ren C.Q."/>
            <person name="Zhang X.Y."/>
            <person name="Comes H.P."/>
            <person name="Liu X.H."/>
            <person name="Li Y.G."/>
            <person name="Kettle C.J."/>
            <person name="Jalonen R."/>
            <person name="Gaisberger H."/>
            <person name="Ma Y.Z."/>
            <person name="Qiu Y.X."/>
        </authorList>
    </citation>
    <scope>NUCLEOTIDE SEQUENCE [LARGE SCALE GENOMIC DNA]</scope>
    <source>
        <strain evidence="2">Hangzhou</strain>
    </source>
</reference>
<comment type="caution">
    <text evidence="2">The sequence shown here is derived from an EMBL/GenBank/DDBJ whole genome shotgun (WGS) entry which is preliminary data.</text>
</comment>
<dbReference type="EMBL" id="JBBPBK010000012">
    <property type="protein sequence ID" value="KAK9273953.1"/>
    <property type="molecule type" value="Genomic_DNA"/>
</dbReference>
<evidence type="ECO:0000313" key="3">
    <source>
        <dbReference type="Proteomes" id="UP001415857"/>
    </source>
</evidence>
<organism evidence="2 3">
    <name type="scientific">Liquidambar formosana</name>
    <name type="common">Formosan gum</name>
    <dbReference type="NCBI Taxonomy" id="63359"/>
    <lineage>
        <taxon>Eukaryota</taxon>
        <taxon>Viridiplantae</taxon>
        <taxon>Streptophyta</taxon>
        <taxon>Embryophyta</taxon>
        <taxon>Tracheophyta</taxon>
        <taxon>Spermatophyta</taxon>
        <taxon>Magnoliopsida</taxon>
        <taxon>eudicotyledons</taxon>
        <taxon>Gunneridae</taxon>
        <taxon>Pentapetalae</taxon>
        <taxon>Saxifragales</taxon>
        <taxon>Altingiaceae</taxon>
        <taxon>Liquidambar</taxon>
    </lineage>
</organism>
<proteinExistence type="predicted"/>
<protein>
    <submittedName>
        <fullName evidence="2">Uncharacterized protein</fullName>
    </submittedName>
</protein>
<dbReference type="Pfam" id="PF04827">
    <property type="entry name" value="Plant_tran"/>
    <property type="match status" value="1"/>
</dbReference>
<dbReference type="Proteomes" id="UP001415857">
    <property type="component" value="Unassembled WGS sequence"/>
</dbReference>
<dbReference type="PANTHER" id="PTHR47150">
    <property type="entry name" value="OS12G0169200 PROTEIN"/>
    <property type="match status" value="1"/>
</dbReference>
<dbReference type="PANTHER" id="PTHR47150:SF6">
    <property type="entry name" value="OS01G0872900 PROTEIN"/>
    <property type="match status" value="1"/>
</dbReference>
<name>A0AAP0WML7_LIQFO</name>
<dbReference type="AlphaFoldDB" id="A0AAP0WML7"/>
<sequence>MPGSHNDLNVLDHSPLFDTIIHDRMPPVNYVVNGHQHTLGYYLFDGIYPRWATLMQTIAHPTTGKEKLFAKKQETIRKPLSDLFQERKPPLAKRNRPPPKKEVLPSKSRLSSCPISRG</sequence>
<feature type="compositionally biased region" description="Polar residues" evidence="1">
    <location>
        <begin position="108"/>
        <end position="118"/>
    </location>
</feature>
<evidence type="ECO:0000256" key="1">
    <source>
        <dbReference type="SAM" id="MobiDB-lite"/>
    </source>
</evidence>
<evidence type="ECO:0000313" key="2">
    <source>
        <dbReference type="EMBL" id="KAK9273953.1"/>
    </source>
</evidence>
<keyword evidence="3" id="KW-1185">Reference proteome</keyword>
<feature type="compositionally biased region" description="Basic and acidic residues" evidence="1">
    <location>
        <begin position="79"/>
        <end position="89"/>
    </location>
</feature>
<gene>
    <name evidence="2" type="ORF">L1049_018765</name>
</gene>
<accession>A0AAP0WML7</accession>